<feature type="domain" description="Glycosyl hydrolase family 36 N-terminal" evidence="5">
    <location>
        <begin position="20"/>
        <end position="260"/>
    </location>
</feature>
<dbReference type="EMBL" id="DYZF01000170">
    <property type="protein sequence ID" value="HJE51647.1"/>
    <property type="molecule type" value="Genomic_DNA"/>
</dbReference>
<dbReference type="InterPro" id="IPR002252">
    <property type="entry name" value="Glyco_hydro_36"/>
</dbReference>
<evidence type="ECO:0000313" key="6">
    <source>
        <dbReference type="EMBL" id="HJE51647.1"/>
    </source>
</evidence>
<dbReference type="InterPro" id="IPR017853">
    <property type="entry name" value="GH"/>
</dbReference>
<dbReference type="CDD" id="cd14791">
    <property type="entry name" value="GH36"/>
    <property type="match status" value="1"/>
</dbReference>
<protein>
    <recommendedName>
        <fullName evidence="2">alpha-galactosidase</fullName>
        <ecNumber evidence="2">3.2.1.22</ecNumber>
    </recommendedName>
</protein>
<evidence type="ECO:0000256" key="4">
    <source>
        <dbReference type="ARBA" id="ARBA00023295"/>
    </source>
</evidence>
<dbReference type="EC" id="3.2.1.22" evidence="2"/>
<dbReference type="Pfam" id="PF16875">
    <property type="entry name" value="Glyco_hydro_36N"/>
    <property type="match status" value="1"/>
</dbReference>
<dbReference type="SUPFAM" id="SSF51445">
    <property type="entry name" value="(Trans)glycosidases"/>
    <property type="match status" value="1"/>
</dbReference>
<dbReference type="GO" id="GO:0016052">
    <property type="term" value="P:carbohydrate catabolic process"/>
    <property type="evidence" value="ECO:0007669"/>
    <property type="project" value="InterPro"/>
</dbReference>
<dbReference type="AlphaFoldDB" id="A0A921EN76"/>
<dbReference type="Pfam" id="PF02065">
    <property type="entry name" value="Melibiase"/>
    <property type="match status" value="1"/>
</dbReference>
<keyword evidence="3" id="KW-0378">Hydrolase</keyword>
<reference evidence="6" key="2">
    <citation type="submission" date="2021-09" db="EMBL/GenBank/DDBJ databases">
        <authorList>
            <person name="Gilroy R."/>
        </authorList>
    </citation>
    <scope>NUCLEOTIDE SEQUENCE</scope>
    <source>
        <strain evidence="6">ChiGjej3B3-7470</strain>
    </source>
</reference>
<comment type="caution">
    <text evidence="6">The sequence shown here is derived from an EMBL/GenBank/DDBJ whole genome shotgun (WGS) entry which is preliminary data.</text>
</comment>
<organism evidence="6 7">
    <name type="scientific">Tessaracoccus flavescens</name>
    <dbReference type="NCBI Taxonomy" id="399497"/>
    <lineage>
        <taxon>Bacteria</taxon>
        <taxon>Bacillati</taxon>
        <taxon>Actinomycetota</taxon>
        <taxon>Actinomycetes</taxon>
        <taxon>Propionibacteriales</taxon>
        <taxon>Propionibacteriaceae</taxon>
        <taxon>Tessaracoccus</taxon>
    </lineage>
</organism>
<dbReference type="InterPro" id="IPR013780">
    <property type="entry name" value="Glyco_hydro_b"/>
</dbReference>
<name>A0A921EN76_9ACTN</name>
<dbReference type="InterPro" id="IPR050985">
    <property type="entry name" value="Alpha-glycosidase_related"/>
</dbReference>
<reference evidence="6" key="1">
    <citation type="journal article" date="2021" name="PeerJ">
        <title>Extensive microbial diversity within the chicken gut microbiome revealed by metagenomics and culture.</title>
        <authorList>
            <person name="Gilroy R."/>
            <person name="Ravi A."/>
            <person name="Getino M."/>
            <person name="Pursley I."/>
            <person name="Horton D.L."/>
            <person name="Alikhan N.F."/>
            <person name="Baker D."/>
            <person name="Gharbi K."/>
            <person name="Hall N."/>
            <person name="Watson M."/>
            <person name="Adriaenssens E.M."/>
            <person name="Foster-Nyarko E."/>
            <person name="Jarju S."/>
            <person name="Secka A."/>
            <person name="Antonio M."/>
            <person name="Oren A."/>
            <person name="Chaudhuri R.R."/>
            <person name="La Ragione R."/>
            <person name="Hildebrand F."/>
            <person name="Pallen M.J."/>
        </authorList>
    </citation>
    <scope>NUCLEOTIDE SEQUENCE</scope>
    <source>
        <strain evidence="6">ChiGjej3B3-7470</strain>
    </source>
</reference>
<dbReference type="Proteomes" id="UP000712713">
    <property type="component" value="Unassembled WGS sequence"/>
</dbReference>
<dbReference type="InterPro" id="IPR031704">
    <property type="entry name" value="Glyco_hydro_36_N"/>
</dbReference>
<dbReference type="FunFam" id="3.20.20.70:FF:000118">
    <property type="entry name" value="Alpha-galactosidase"/>
    <property type="match status" value="1"/>
</dbReference>
<dbReference type="GO" id="GO:0004557">
    <property type="term" value="F:alpha-galactosidase activity"/>
    <property type="evidence" value="ECO:0007669"/>
    <property type="project" value="UniProtKB-EC"/>
</dbReference>
<evidence type="ECO:0000256" key="1">
    <source>
        <dbReference type="ARBA" id="ARBA00001255"/>
    </source>
</evidence>
<dbReference type="Gene3D" id="2.60.40.1180">
    <property type="entry name" value="Golgi alpha-mannosidase II"/>
    <property type="match status" value="1"/>
</dbReference>
<accession>A0A921EN76</accession>
<sequence>MTRLHLRANGVSLAVVIRDGLPEVVHWGADLGGLTPQLFDAVALGSVLLIGPNQLDAPPRYTVLLEGRYGWLGKPGLIGSRSGRDWTPDWRVTSVEVDGEPADGFVEAGPAVAVVTAEGPGLVLTLIIEMTPEGLVRLRGALRNTGDDAYNLQELTLALPIPRHATEILDFAGRWGVERSAQRTTLGVGQHRREGRRGRTGADAAYVLHAGAAGFGFREGEVWGVHTAFSGNHVHQAEADALGFQALSGGELLLAGEVSLRSGEEYETPWVFFNYGNGLDEQADRFHGWLRALPHAPAADRPVTLNVWEAVYFDHNLDKLTQLAEIAARVGIERYVLDDGWFGSRRHDRAGLGDWVVSPDVWPDGLTPLITRVNDLGMQFGLWIEPEMVNVDSDVARAHPEWIMQPAGRLPTEARSQQVLNLGIDGAWQHVFTQIDRVLTDHDIAYIKWDHNRDLVDAGSHPDGVPGVHAQTLAYYRLFDALRERHPDVEFESCSSGGGRIDLEVMTRAARVWVSDVIDPVERQRMLPWTGQLLPAEFMGSHIASARSHSTMRQSDLNFRAATAVFGHLGVEWDLTQVEQDELDLLADWIGWFKANRQVLMAGRQVRMDMPDKDVYFKGIVTDDKAFYSLSMLSASPRVSVGTLRFAGLNPDALYRVTADDRQLVPLPMRAPWTLAPEPVVLTGRALMTAGLHAPQLLPDTAVIFEVERVG</sequence>
<dbReference type="Gene3D" id="2.70.98.60">
    <property type="entry name" value="alpha-galactosidase from lactobacil brevis"/>
    <property type="match status" value="1"/>
</dbReference>
<dbReference type="PRINTS" id="PR00743">
    <property type="entry name" value="GLHYDRLASE36"/>
</dbReference>
<proteinExistence type="predicted"/>
<keyword evidence="4" id="KW-0326">Glycosidase</keyword>
<dbReference type="InterPro" id="IPR038417">
    <property type="entry name" value="Alpga-gal_N_sf"/>
</dbReference>
<evidence type="ECO:0000259" key="5">
    <source>
        <dbReference type="Pfam" id="PF16875"/>
    </source>
</evidence>
<dbReference type="InterPro" id="IPR013785">
    <property type="entry name" value="Aldolase_TIM"/>
</dbReference>
<evidence type="ECO:0000256" key="3">
    <source>
        <dbReference type="ARBA" id="ARBA00022801"/>
    </source>
</evidence>
<comment type="catalytic activity">
    <reaction evidence="1">
        <text>Hydrolysis of terminal, non-reducing alpha-D-galactose residues in alpha-D-galactosides, including galactose oligosaccharides, galactomannans and galactolipids.</text>
        <dbReference type="EC" id="3.2.1.22"/>
    </reaction>
</comment>
<dbReference type="PANTHER" id="PTHR43053:SF3">
    <property type="entry name" value="ALPHA-GALACTOSIDASE C-RELATED"/>
    <property type="match status" value="1"/>
</dbReference>
<evidence type="ECO:0000313" key="7">
    <source>
        <dbReference type="Proteomes" id="UP000712713"/>
    </source>
</evidence>
<dbReference type="PANTHER" id="PTHR43053">
    <property type="entry name" value="GLYCOSIDASE FAMILY 31"/>
    <property type="match status" value="1"/>
</dbReference>
<gene>
    <name evidence="6" type="ORF">K8V15_06680</name>
</gene>
<dbReference type="Gene3D" id="3.20.20.70">
    <property type="entry name" value="Aldolase class I"/>
    <property type="match status" value="1"/>
</dbReference>
<evidence type="ECO:0000256" key="2">
    <source>
        <dbReference type="ARBA" id="ARBA00012755"/>
    </source>
</evidence>